<evidence type="ECO:0000313" key="5">
    <source>
        <dbReference type="Proteomes" id="UP000243688"/>
    </source>
</evidence>
<gene>
    <name evidence="4" type="ORF">BLM47_03070</name>
</gene>
<dbReference type="InterPro" id="IPR005081">
    <property type="entry name" value="SpoIIGA"/>
</dbReference>
<comment type="similarity">
    <text evidence="1">Belongs to the peptidase U4 family.</text>
</comment>
<dbReference type="EC" id="3.4.23.-" evidence="1"/>
<evidence type="ECO:0000256" key="1">
    <source>
        <dbReference type="PIRNR" id="PIRNR018571"/>
    </source>
</evidence>
<protein>
    <recommendedName>
        <fullName evidence="1">Sporulation sigma-E factor-processing peptidase</fullName>
        <ecNumber evidence="1">3.4.23.-</ecNumber>
    </recommendedName>
    <alternativeName>
        <fullName evidence="1">Membrane-associated aspartic protease</fullName>
    </alternativeName>
    <alternativeName>
        <fullName evidence="1">Stage II sporulation protein GA</fullName>
    </alternativeName>
</protein>
<comment type="subcellular location">
    <subcellularLocation>
        <location evidence="1">Cell membrane</location>
    </subcellularLocation>
</comment>
<dbReference type="GO" id="GO:0004190">
    <property type="term" value="F:aspartic-type endopeptidase activity"/>
    <property type="evidence" value="ECO:0007669"/>
    <property type="project" value="UniProtKB-KW"/>
</dbReference>
<feature type="active site" evidence="2">
    <location>
        <position position="180"/>
    </location>
</feature>
<dbReference type="AlphaFoldDB" id="A0A2A6E2H3"/>
<proteinExistence type="inferred from homology"/>
<keyword evidence="1" id="KW-1003">Cell membrane</keyword>
<accession>A0A2A6E2H3</accession>
<keyword evidence="1" id="KW-0645">Protease</keyword>
<keyword evidence="1" id="KW-0064">Aspartyl protease</keyword>
<reference evidence="4 5" key="1">
    <citation type="submission" date="2016-12" db="EMBL/GenBank/DDBJ databases">
        <title>Candidatus Reconcilibacillus cellulovorans genome.</title>
        <authorList>
            <person name="Kolinko S."/>
            <person name="Wu Y.-W."/>
            <person name="Tachea F."/>
            <person name="Denzel E."/>
            <person name="Hiras J."/>
            <person name="Baecker N."/>
            <person name="Chan L.J."/>
            <person name="Eichorst S.A."/>
            <person name="Frey D."/>
            <person name="Adams P.D."/>
            <person name="Pray T."/>
            <person name="Tanjore D."/>
            <person name="Petzold C.J."/>
            <person name="Gladden J.M."/>
            <person name="Simmons B.A."/>
            <person name="Singer S.W."/>
        </authorList>
    </citation>
    <scope>NUCLEOTIDE SEQUENCE [LARGE SCALE GENOMIC DNA]</scope>
    <source>
        <strain evidence="4">JTherm</strain>
    </source>
</reference>
<dbReference type="EMBL" id="MOXJ01000004">
    <property type="protein sequence ID" value="PDO11195.1"/>
    <property type="molecule type" value="Genomic_DNA"/>
</dbReference>
<dbReference type="GO" id="GO:0030435">
    <property type="term" value="P:sporulation resulting in formation of a cellular spore"/>
    <property type="evidence" value="ECO:0007669"/>
    <property type="project" value="UniProtKB-KW"/>
</dbReference>
<evidence type="ECO:0000256" key="3">
    <source>
        <dbReference type="SAM" id="Phobius"/>
    </source>
</evidence>
<dbReference type="GO" id="GO:0006508">
    <property type="term" value="P:proteolysis"/>
    <property type="evidence" value="ECO:0007669"/>
    <property type="project" value="UniProtKB-KW"/>
</dbReference>
<sequence>MDAVYVDVVFVVNGIADFLALLAVAKAARIRARVARIATAAAVGGGYGVLACWPDMPLALSHPAAVSAASAVLVLAAFGFSDARRFARNWAAFGLVCFAMGGAVYGLQSLSASDGFDAGLGGNAGPPAGAGMLAAGVAVAIWLYRSGMRDIRERSLVADALATVQVRIGETTVSLRGLIDTGNRLYDPFTRSPVMIVEARALSEWFPLACRRDETGEAWAALLRDPDRLPAVLRDRFRLVPYRGLNRDFRLMPAFRPDAVEVQWGGQRWEIADVLVGLDEGQLSSDEMYQAVLHPAMIDIVKEGSAVC</sequence>
<comment type="subunit">
    <text evidence="1">Self-associates. Interacts with SigE. Interacts with SpoIIR.</text>
</comment>
<organism evidence="4 5">
    <name type="scientific">Candidatus Reconcilbacillus cellulovorans</name>
    <dbReference type="NCBI Taxonomy" id="1906605"/>
    <lineage>
        <taxon>Bacteria</taxon>
        <taxon>Bacillati</taxon>
        <taxon>Bacillota</taxon>
        <taxon>Bacilli</taxon>
        <taxon>Bacillales</taxon>
        <taxon>Paenibacillaceae</taxon>
        <taxon>Candidatus Reconcilbacillus</taxon>
    </lineage>
</organism>
<feature type="transmembrane region" description="Helical" evidence="3">
    <location>
        <begin position="127"/>
        <end position="144"/>
    </location>
</feature>
<dbReference type="GO" id="GO:0005886">
    <property type="term" value="C:plasma membrane"/>
    <property type="evidence" value="ECO:0007669"/>
    <property type="project" value="UniProtKB-SubCell"/>
</dbReference>
<keyword evidence="1" id="KW-0378">Hydrolase</keyword>
<dbReference type="PIRSF" id="PIRSF018571">
    <property type="entry name" value="SpoIIGA"/>
    <property type="match status" value="1"/>
</dbReference>
<dbReference type="Pfam" id="PF03419">
    <property type="entry name" value="Peptidase_U4"/>
    <property type="match status" value="1"/>
</dbReference>
<comment type="caution">
    <text evidence="4">The sequence shown here is derived from an EMBL/GenBank/DDBJ whole genome shotgun (WGS) entry which is preliminary data.</text>
</comment>
<dbReference type="GO" id="GO:0030436">
    <property type="term" value="P:asexual sporulation"/>
    <property type="evidence" value="ECO:0007669"/>
    <property type="project" value="InterPro"/>
</dbReference>
<keyword evidence="3" id="KW-0812">Transmembrane</keyword>
<keyword evidence="1 3" id="KW-0472">Membrane</keyword>
<name>A0A2A6E2H3_9BACL</name>
<dbReference type="Proteomes" id="UP000243688">
    <property type="component" value="Unassembled WGS sequence"/>
</dbReference>
<evidence type="ECO:0000256" key="2">
    <source>
        <dbReference type="PIRSR" id="PIRSR018571-1"/>
    </source>
</evidence>
<feature type="transmembrane region" description="Helical" evidence="3">
    <location>
        <begin position="90"/>
        <end position="107"/>
    </location>
</feature>
<feature type="transmembrane region" description="Helical" evidence="3">
    <location>
        <begin position="60"/>
        <end position="78"/>
    </location>
</feature>
<keyword evidence="1" id="KW-0749">Sporulation</keyword>
<feature type="transmembrane region" description="Helical" evidence="3">
    <location>
        <begin position="37"/>
        <end position="54"/>
    </location>
</feature>
<comment type="function">
    <text evidence="1">Probable aspartic protease that is responsible for the proteolytic cleavage of the RNA polymerase sigma E factor (SigE/spoIIGB) to yield the active peptide in the mother cell during sporulation. Responds to a signal from the forespore that is triggered by the extracellular signal protein SpoIIR.</text>
</comment>
<feature type="transmembrane region" description="Helical" evidence="3">
    <location>
        <begin position="6"/>
        <end position="25"/>
    </location>
</feature>
<keyword evidence="3" id="KW-1133">Transmembrane helix</keyword>
<evidence type="ECO:0000313" key="4">
    <source>
        <dbReference type="EMBL" id="PDO11195.1"/>
    </source>
</evidence>